<dbReference type="Proteomes" id="UP000664940">
    <property type="component" value="Unassembled WGS sequence"/>
</dbReference>
<proteinExistence type="predicted"/>
<name>A0A833ZNL7_9CHIR</name>
<sequence length="123" mass="14329">MSLFWGFINSFRHCQKSFLRCMGMFYICFTRDGHFANGILRTPKKSVMKLSRFTRSNQESQNLTERLLRRFISHTSHNTRVTTQVSFLKSISQASNYQSPSGNLFSESITQEMSWVNTEDSPI</sequence>
<gene>
    <name evidence="1" type="ORF">HJG60_011491</name>
</gene>
<comment type="caution">
    <text evidence="1">The sequence shown here is derived from an EMBL/GenBank/DDBJ whole genome shotgun (WGS) entry which is preliminary data.</text>
</comment>
<dbReference type="EMBL" id="JABVXQ010000007">
    <property type="protein sequence ID" value="KAF6099753.1"/>
    <property type="molecule type" value="Genomic_DNA"/>
</dbReference>
<accession>A0A833ZNL7</accession>
<organism evidence="1 2">
    <name type="scientific">Phyllostomus discolor</name>
    <name type="common">pale spear-nosed bat</name>
    <dbReference type="NCBI Taxonomy" id="89673"/>
    <lineage>
        <taxon>Eukaryota</taxon>
        <taxon>Metazoa</taxon>
        <taxon>Chordata</taxon>
        <taxon>Craniata</taxon>
        <taxon>Vertebrata</taxon>
        <taxon>Euteleostomi</taxon>
        <taxon>Mammalia</taxon>
        <taxon>Eutheria</taxon>
        <taxon>Laurasiatheria</taxon>
        <taxon>Chiroptera</taxon>
        <taxon>Yangochiroptera</taxon>
        <taxon>Phyllostomidae</taxon>
        <taxon>Phyllostominae</taxon>
        <taxon>Phyllostomus</taxon>
    </lineage>
</organism>
<evidence type="ECO:0000313" key="2">
    <source>
        <dbReference type="Proteomes" id="UP000664940"/>
    </source>
</evidence>
<reference evidence="1 2" key="1">
    <citation type="journal article" date="2020" name="Nature">
        <title>Six reference-quality genomes reveal evolution of bat adaptations.</title>
        <authorList>
            <person name="Jebb D."/>
            <person name="Huang Z."/>
            <person name="Pippel M."/>
            <person name="Hughes G.M."/>
            <person name="Lavrichenko K."/>
            <person name="Devanna P."/>
            <person name="Winkler S."/>
            <person name="Jermiin L.S."/>
            <person name="Skirmuntt E.C."/>
            <person name="Katzourakis A."/>
            <person name="Burkitt-Gray L."/>
            <person name="Ray D.A."/>
            <person name="Sullivan K.A.M."/>
            <person name="Roscito J.G."/>
            <person name="Kirilenko B.M."/>
            <person name="Davalos L.M."/>
            <person name="Corthals A.P."/>
            <person name="Power M.L."/>
            <person name="Jones G."/>
            <person name="Ransome R.D."/>
            <person name="Dechmann D.K.N."/>
            <person name="Locatelli A.G."/>
            <person name="Puechmaille S.J."/>
            <person name="Fedrigo O."/>
            <person name="Jarvis E.D."/>
            <person name="Hiller M."/>
            <person name="Vernes S.C."/>
            <person name="Myers E.W."/>
            <person name="Teeling E.C."/>
        </authorList>
    </citation>
    <scope>NUCLEOTIDE SEQUENCE [LARGE SCALE GENOMIC DNA]</scope>
    <source>
        <strain evidence="1">Bat1K_MPI-CBG_1</strain>
    </source>
</reference>
<dbReference type="AlphaFoldDB" id="A0A833ZNL7"/>
<evidence type="ECO:0000313" key="1">
    <source>
        <dbReference type="EMBL" id="KAF6099753.1"/>
    </source>
</evidence>
<protein>
    <submittedName>
        <fullName evidence="1">Uncharacterized protein</fullName>
    </submittedName>
</protein>